<comment type="cofactor">
    <cofactor evidence="1">
        <name>Zn(2+)</name>
        <dbReference type="ChEBI" id="CHEBI:29105"/>
    </cofactor>
</comment>
<evidence type="ECO:0000259" key="5">
    <source>
        <dbReference type="Pfam" id="PF24827"/>
    </source>
</evidence>
<keyword evidence="2" id="KW-0479">Metal-binding</keyword>
<evidence type="ECO:0000256" key="4">
    <source>
        <dbReference type="ARBA" id="ARBA00022833"/>
    </source>
</evidence>
<dbReference type="AlphaFoldDB" id="A0A0G1JCV0"/>
<evidence type="ECO:0000256" key="1">
    <source>
        <dbReference type="ARBA" id="ARBA00001947"/>
    </source>
</evidence>
<dbReference type="GO" id="GO:0046872">
    <property type="term" value="F:metal ion binding"/>
    <property type="evidence" value="ECO:0007669"/>
    <property type="project" value="UniProtKB-KW"/>
</dbReference>
<keyword evidence="4" id="KW-0862">Zinc</keyword>
<proteinExistence type="predicted"/>
<protein>
    <submittedName>
        <fullName evidence="6">Succinylglutamate desuccinylase / Aspartoacylase family</fullName>
    </submittedName>
</protein>
<gene>
    <name evidence="6" type="ORF">UW63_C0058G0011</name>
</gene>
<dbReference type="GO" id="GO:0016788">
    <property type="term" value="F:hydrolase activity, acting on ester bonds"/>
    <property type="evidence" value="ECO:0007669"/>
    <property type="project" value="InterPro"/>
</dbReference>
<sequence>MKITKTSIPLQQLISGETLSIKVFTCAGSKPGPAIYLQGNLHGSEIFGGALLTKLIEFLSKQKDICGRLTIVPLANPLAVQAQMSGFQFGRWNTQNGKNWNRIFSSTFKTILPGMAIEEKFASLLQSLTKGHDIILDIHSDGKQSVPHLYTAAASLEIFSPLETACQLIFGENDYQGAFDESCAAAVKSEGRVTHAATWEIGTQGTIDLAELNKQFQNLLNFLSHSGILQNTPTSPLSPEPLVFPLASVQTLCADSFGYLVWTTEPGAKLKAGNPFACIYNPASGLSNDCYAPYDLFLLAQYPLQAISEGQELAKVVRV</sequence>
<dbReference type="Gene3D" id="3.40.630.10">
    <property type="entry name" value="Zn peptidases"/>
    <property type="match status" value="2"/>
</dbReference>
<dbReference type="Proteomes" id="UP000034154">
    <property type="component" value="Unassembled WGS sequence"/>
</dbReference>
<dbReference type="SUPFAM" id="SSF53187">
    <property type="entry name" value="Zn-dependent exopeptidases"/>
    <property type="match status" value="1"/>
</dbReference>
<organism evidence="6 7">
    <name type="scientific">Candidatus Uhrbacteria bacterium GW2011_GWF2_44_350</name>
    <dbReference type="NCBI Taxonomy" id="1619000"/>
    <lineage>
        <taxon>Bacteria</taxon>
        <taxon>Candidatus Uhriibacteriota</taxon>
    </lineage>
</organism>
<dbReference type="EMBL" id="LCJB01000058">
    <property type="protein sequence ID" value="KKT69471.1"/>
    <property type="molecule type" value="Genomic_DNA"/>
</dbReference>
<evidence type="ECO:0000256" key="2">
    <source>
        <dbReference type="ARBA" id="ARBA00022723"/>
    </source>
</evidence>
<keyword evidence="3" id="KW-0378">Hydrolase</keyword>
<dbReference type="Pfam" id="PF24827">
    <property type="entry name" value="AstE_AspA_cat"/>
    <property type="match status" value="1"/>
</dbReference>
<dbReference type="InterPro" id="IPR055438">
    <property type="entry name" value="AstE_AspA_cat"/>
</dbReference>
<comment type="caution">
    <text evidence="6">The sequence shown here is derived from an EMBL/GenBank/DDBJ whole genome shotgun (WGS) entry which is preliminary data.</text>
</comment>
<dbReference type="InterPro" id="IPR053138">
    <property type="entry name" value="N-alpha-Ac-DABA_deacetylase"/>
</dbReference>
<evidence type="ECO:0000256" key="3">
    <source>
        <dbReference type="ARBA" id="ARBA00022801"/>
    </source>
</evidence>
<evidence type="ECO:0000313" key="6">
    <source>
        <dbReference type="EMBL" id="KKT69471.1"/>
    </source>
</evidence>
<reference evidence="6 7" key="1">
    <citation type="journal article" date="2015" name="Nature">
        <title>rRNA introns, odd ribosomes, and small enigmatic genomes across a large radiation of phyla.</title>
        <authorList>
            <person name="Brown C.T."/>
            <person name="Hug L.A."/>
            <person name="Thomas B.C."/>
            <person name="Sharon I."/>
            <person name="Castelle C.J."/>
            <person name="Singh A."/>
            <person name="Wilkins M.J."/>
            <person name="Williams K.H."/>
            <person name="Banfield J.F."/>
        </authorList>
    </citation>
    <scope>NUCLEOTIDE SEQUENCE [LARGE SCALE GENOMIC DNA]</scope>
</reference>
<name>A0A0G1JCV0_9BACT</name>
<feature type="domain" description="Succinylglutamate desuccinylase/Aspartoacylase catalytic" evidence="5">
    <location>
        <begin position="31"/>
        <end position="224"/>
    </location>
</feature>
<accession>A0A0G1JCV0</accession>
<dbReference type="PANTHER" id="PTHR37326">
    <property type="entry name" value="BLL3975 PROTEIN"/>
    <property type="match status" value="1"/>
</dbReference>
<evidence type="ECO:0000313" key="7">
    <source>
        <dbReference type="Proteomes" id="UP000034154"/>
    </source>
</evidence>
<dbReference type="PANTHER" id="PTHR37326:SF1">
    <property type="entry name" value="BLL3975 PROTEIN"/>
    <property type="match status" value="1"/>
</dbReference>